<evidence type="ECO:0000313" key="2">
    <source>
        <dbReference type="Proteomes" id="UP001156389"/>
    </source>
</evidence>
<comment type="caution">
    <text evidence="1">The sequence shown here is derived from an EMBL/GenBank/DDBJ whole genome shotgun (WGS) entry which is preliminary data.</text>
</comment>
<name>A0ABT2K2T2_9ACTN</name>
<dbReference type="RefSeq" id="WP_260221814.1">
    <property type="nucleotide sequence ID" value="NZ_JAJAGO010000021.1"/>
</dbReference>
<sequence>MKISYWNPPTAALEEFDAPSADGLGALSTAELVAGGTDWPTAQVITAARPSLEFPQGLTIVTSGPARHDGAGVRVFALGADRP</sequence>
<proteinExistence type="predicted"/>
<reference evidence="1 2" key="1">
    <citation type="submission" date="2021-10" db="EMBL/GenBank/DDBJ databases">
        <title>Streptomyces gossypii sp. nov., isolated from soil collected from cotton field.</title>
        <authorList>
            <person name="Ge X."/>
            <person name="Chen X."/>
            <person name="Liu W."/>
        </authorList>
    </citation>
    <scope>NUCLEOTIDE SEQUENCE [LARGE SCALE GENOMIC DNA]</scope>
    <source>
        <strain evidence="1 2">N2-109</strain>
    </source>
</reference>
<keyword evidence="2" id="KW-1185">Reference proteome</keyword>
<protein>
    <submittedName>
        <fullName evidence="1">Uncharacterized protein</fullName>
    </submittedName>
</protein>
<dbReference type="EMBL" id="JAJAGO010000021">
    <property type="protein sequence ID" value="MCT2594477.1"/>
    <property type="molecule type" value="Genomic_DNA"/>
</dbReference>
<dbReference type="Proteomes" id="UP001156389">
    <property type="component" value="Unassembled WGS sequence"/>
</dbReference>
<organism evidence="1 2">
    <name type="scientific">Streptomyces gossypii</name>
    <dbReference type="NCBI Taxonomy" id="2883101"/>
    <lineage>
        <taxon>Bacteria</taxon>
        <taxon>Bacillati</taxon>
        <taxon>Actinomycetota</taxon>
        <taxon>Actinomycetes</taxon>
        <taxon>Kitasatosporales</taxon>
        <taxon>Streptomycetaceae</taxon>
        <taxon>Streptomyces</taxon>
    </lineage>
</organism>
<evidence type="ECO:0000313" key="1">
    <source>
        <dbReference type="EMBL" id="MCT2594477.1"/>
    </source>
</evidence>
<accession>A0ABT2K2T2</accession>
<gene>
    <name evidence="1" type="ORF">LHJ74_31990</name>
</gene>